<dbReference type="Proteomes" id="UP000005408">
    <property type="component" value="Unassembled WGS sequence"/>
</dbReference>
<dbReference type="AlphaFoldDB" id="A0A8W8LNE4"/>
<dbReference type="SUPFAM" id="SSF49785">
    <property type="entry name" value="Galactose-binding domain-like"/>
    <property type="match status" value="1"/>
</dbReference>
<dbReference type="PANTHER" id="PTHR45713:SF6">
    <property type="entry name" value="F5_8 TYPE C DOMAIN-CONTAINING PROTEIN"/>
    <property type="match status" value="1"/>
</dbReference>
<dbReference type="Gene3D" id="2.60.120.260">
    <property type="entry name" value="Galactose-binding domain-like"/>
    <property type="match status" value="1"/>
</dbReference>
<accession>A0A8W8LNE4</accession>
<sequence length="234" mass="26350">MTARKAQRSWCFLILFCIIPSSPQQCVTTDFKKKDKRCIGFQICKVSESLFQCQICCHWRKIVGYTVTKTPDCKYFEKEFNFATNLARNKTTTLSSTLEGHISSNAVDGNTDCDEENSTAASRNTFEPHLLIQLDGTYTIEKIVIHAKLLELKYYLGGKLSTTFSLANNIVVNITDETMNRTHECGGEYPGPTGNRDVILFLCPPGTRGNSITVKKIKRSFLMSLCEVEAYGHM</sequence>
<dbReference type="EnsemblMetazoa" id="G28250.1">
    <property type="protein sequence ID" value="G28250.1:cds"/>
    <property type="gene ID" value="G28250"/>
</dbReference>
<evidence type="ECO:0000313" key="3">
    <source>
        <dbReference type="Proteomes" id="UP000005408"/>
    </source>
</evidence>
<keyword evidence="1" id="KW-0732">Signal</keyword>
<feature type="chain" id="PRO_5036459488" evidence="1">
    <location>
        <begin position="24"/>
        <end position="234"/>
    </location>
</feature>
<proteinExistence type="predicted"/>
<organism evidence="2 3">
    <name type="scientific">Magallana gigas</name>
    <name type="common">Pacific oyster</name>
    <name type="synonym">Crassostrea gigas</name>
    <dbReference type="NCBI Taxonomy" id="29159"/>
    <lineage>
        <taxon>Eukaryota</taxon>
        <taxon>Metazoa</taxon>
        <taxon>Spiralia</taxon>
        <taxon>Lophotrochozoa</taxon>
        <taxon>Mollusca</taxon>
        <taxon>Bivalvia</taxon>
        <taxon>Autobranchia</taxon>
        <taxon>Pteriomorphia</taxon>
        <taxon>Ostreida</taxon>
        <taxon>Ostreoidea</taxon>
        <taxon>Ostreidae</taxon>
        <taxon>Magallana</taxon>
    </lineage>
</organism>
<dbReference type="InterPro" id="IPR051941">
    <property type="entry name" value="BG_Antigen-Binding_Lectin"/>
</dbReference>
<keyword evidence="3" id="KW-1185">Reference proteome</keyword>
<evidence type="ECO:0000256" key="1">
    <source>
        <dbReference type="SAM" id="SignalP"/>
    </source>
</evidence>
<name>A0A8W8LNE4_MAGGI</name>
<feature type="signal peptide" evidence="1">
    <location>
        <begin position="1"/>
        <end position="23"/>
    </location>
</feature>
<protein>
    <submittedName>
        <fullName evidence="2">Uncharacterized protein</fullName>
    </submittedName>
</protein>
<reference evidence="2" key="1">
    <citation type="submission" date="2022-08" db="UniProtKB">
        <authorList>
            <consortium name="EnsemblMetazoa"/>
        </authorList>
    </citation>
    <scope>IDENTIFICATION</scope>
    <source>
        <strain evidence="2">05x7-T-G4-1.051#20</strain>
    </source>
</reference>
<dbReference type="PANTHER" id="PTHR45713">
    <property type="entry name" value="FTP DOMAIN-CONTAINING PROTEIN"/>
    <property type="match status" value="1"/>
</dbReference>
<dbReference type="InterPro" id="IPR008979">
    <property type="entry name" value="Galactose-bd-like_sf"/>
</dbReference>
<evidence type="ECO:0000313" key="2">
    <source>
        <dbReference type="EnsemblMetazoa" id="G28250.1:cds"/>
    </source>
</evidence>